<feature type="domain" description="SH3" evidence="5">
    <location>
        <begin position="394"/>
        <end position="455"/>
    </location>
</feature>
<dbReference type="Proteomes" id="UP001629113">
    <property type="component" value="Unassembled WGS sequence"/>
</dbReference>
<feature type="compositionally biased region" description="Low complexity" evidence="3">
    <location>
        <begin position="381"/>
        <end position="395"/>
    </location>
</feature>
<keyword evidence="7" id="KW-1185">Reference proteome</keyword>
<proteinExistence type="predicted"/>
<evidence type="ECO:0000256" key="3">
    <source>
        <dbReference type="SAM" id="MobiDB-lite"/>
    </source>
</evidence>
<keyword evidence="4" id="KW-0472">Membrane</keyword>
<keyword evidence="4" id="KW-0812">Transmembrane</keyword>
<name>A0ABR4PVW5_9HELO</name>
<organism evidence="6 7">
    <name type="scientific">Phlyctema vagabunda</name>
    <dbReference type="NCBI Taxonomy" id="108571"/>
    <lineage>
        <taxon>Eukaryota</taxon>
        <taxon>Fungi</taxon>
        <taxon>Dikarya</taxon>
        <taxon>Ascomycota</taxon>
        <taxon>Pezizomycotina</taxon>
        <taxon>Leotiomycetes</taxon>
        <taxon>Helotiales</taxon>
        <taxon>Dermateaceae</taxon>
        <taxon>Phlyctema</taxon>
    </lineage>
</organism>
<comment type="caution">
    <text evidence="6">The sequence shown here is derived from an EMBL/GenBank/DDBJ whole genome shotgun (WGS) entry which is preliminary data.</text>
</comment>
<feature type="compositionally biased region" description="Low complexity" evidence="3">
    <location>
        <begin position="472"/>
        <end position="490"/>
    </location>
</feature>
<dbReference type="EMBL" id="JBFCZG010000001">
    <property type="protein sequence ID" value="KAL3427486.1"/>
    <property type="molecule type" value="Genomic_DNA"/>
</dbReference>
<feature type="compositionally biased region" description="Polar residues" evidence="3">
    <location>
        <begin position="513"/>
        <end position="556"/>
    </location>
</feature>
<dbReference type="CDD" id="cd11854">
    <property type="entry name" value="SH3_Fus1p"/>
    <property type="match status" value="1"/>
</dbReference>
<keyword evidence="4" id="KW-1133">Transmembrane helix</keyword>
<gene>
    <name evidence="6" type="ORF">PVAG01_00995</name>
</gene>
<keyword evidence="1 2" id="KW-0728">SH3 domain</keyword>
<evidence type="ECO:0000256" key="1">
    <source>
        <dbReference type="ARBA" id="ARBA00022443"/>
    </source>
</evidence>
<feature type="region of interest" description="Disordered" evidence="3">
    <location>
        <begin position="333"/>
        <end position="395"/>
    </location>
</feature>
<feature type="compositionally biased region" description="Polar residues" evidence="3">
    <location>
        <begin position="256"/>
        <end position="287"/>
    </location>
</feature>
<dbReference type="InterPro" id="IPR001452">
    <property type="entry name" value="SH3_domain"/>
</dbReference>
<evidence type="ECO:0000313" key="7">
    <source>
        <dbReference type="Proteomes" id="UP001629113"/>
    </source>
</evidence>
<accession>A0ABR4PVW5</accession>
<dbReference type="Pfam" id="PF14604">
    <property type="entry name" value="SH3_9"/>
    <property type="match status" value="1"/>
</dbReference>
<dbReference type="SMART" id="SM00326">
    <property type="entry name" value="SH3"/>
    <property type="match status" value="1"/>
</dbReference>
<evidence type="ECO:0000313" key="6">
    <source>
        <dbReference type="EMBL" id="KAL3427486.1"/>
    </source>
</evidence>
<evidence type="ECO:0000259" key="5">
    <source>
        <dbReference type="PROSITE" id="PS50002"/>
    </source>
</evidence>
<feature type="region of interest" description="Disordered" evidence="3">
    <location>
        <begin position="251"/>
        <end position="303"/>
    </location>
</feature>
<protein>
    <recommendedName>
        <fullName evidence="5">SH3 domain-containing protein</fullName>
    </recommendedName>
</protein>
<evidence type="ECO:0000256" key="4">
    <source>
        <dbReference type="SAM" id="Phobius"/>
    </source>
</evidence>
<feature type="transmembrane region" description="Helical" evidence="4">
    <location>
        <begin position="166"/>
        <end position="187"/>
    </location>
</feature>
<sequence>MAHHHHARHVARAAEANPEPAQTLVSIVYVTASPTFTGAIAGYTTIGANDDDTPTTEAAAKSSTSEILRPSKSKSAAAVQSSILIASSSPTSLASVVRSSSSSTPSVILAPTTSIASTIALLAATGSTTTSRSSSRTASTAAASAASASSTASADADQGMSTGGKAGLAFGVICLVGVALALALFFFRKRKNALKHEQLDNEKNDIFAGNSAAARAASVRTANTASAAPRLSLRPITQNFAMFGAEKRASRGNGLDQATSQASINQNTVAKAPQTTQAQEQNKSNPFGNHAETIDPVNTNGPPAVEGMSADGKIVAGSAIGVATTTAAATTLARGASKRGNGPKPLDFTKPMPMPMPQRAVSPAGTEFSMSSEKDASAQSTPTGAAIAAAGGPPNTAVHRVQLDFKPSMEDELELKAGQLIRLLHEYDDGWALCIRLDRSQQGVVPRTCLSTRPVKPRPQQNGPRGPPPGMRVPTQNQGPMSPGMQGPPSAASTFSSGPRTPMGNLAPRPMTPNGNQNRPMNPNGNQNRPMTPNGNQNRPMTPNGGPQYTPQTPKAQGQGRVRSPTVTQGQAPRVQPGPSPMNPVEAAPAPYPDSRPSTPQAQEHKESPPPAAPSAVERKPVPGQAL</sequence>
<dbReference type="PROSITE" id="PS50002">
    <property type="entry name" value="SH3"/>
    <property type="match status" value="1"/>
</dbReference>
<reference evidence="6 7" key="1">
    <citation type="submission" date="2024-06" db="EMBL/GenBank/DDBJ databases">
        <title>Complete genome of Phlyctema vagabunda strain 19-DSS-EL-015.</title>
        <authorList>
            <person name="Fiorenzani C."/>
        </authorList>
    </citation>
    <scope>NUCLEOTIDE SEQUENCE [LARGE SCALE GENOMIC DNA]</scope>
    <source>
        <strain evidence="6 7">19-DSS-EL-015</strain>
    </source>
</reference>
<feature type="region of interest" description="Disordered" evidence="3">
    <location>
        <begin position="448"/>
        <end position="627"/>
    </location>
</feature>
<dbReference type="SUPFAM" id="SSF50044">
    <property type="entry name" value="SH3-domain"/>
    <property type="match status" value="1"/>
</dbReference>
<dbReference type="InterPro" id="IPR035521">
    <property type="entry name" value="Fus1_SH3"/>
</dbReference>
<dbReference type="InterPro" id="IPR036028">
    <property type="entry name" value="SH3-like_dom_sf"/>
</dbReference>
<dbReference type="Gene3D" id="2.30.30.40">
    <property type="entry name" value="SH3 Domains"/>
    <property type="match status" value="1"/>
</dbReference>
<evidence type="ECO:0000256" key="2">
    <source>
        <dbReference type="PROSITE-ProRule" id="PRU00192"/>
    </source>
</evidence>